<name>A0A1G8BSK1_9MICO</name>
<proteinExistence type="predicted"/>
<gene>
    <name evidence="1" type="ORF">SAMN04489720_1041</name>
</gene>
<keyword evidence="2" id="KW-1185">Reference proteome</keyword>
<reference evidence="2" key="1">
    <citation type="submission" date="2016-10" db="EMBL/GenBank/DDBJ databases">
        <authorList>
            <person name="Varghese N."/>
            <person name="Submissions S."/>
        </authorList>
    </citation>
    <scope>NUCLEOTIDE SEQUENCE [LARGE SCALE GENOMIC DNA]</scope>
    <source>
        <strain evidence="2">DSM 22002</strain>
    </source>
</reference>
<sequence length="175" mass="18547">MRIELEHDASWVPLPGIGEPVADDWRDDLARRVAARWGLDGPSASRVVDEALGARRETDETTFLSLVADEPASAHLLVAHADASGDVEVARLVGLGDDGVLAPAVDVVVAEHLDEARVAKHLLAGDDGDLVGVLVLGARRGPWHVRLESSPVSPRALGQLHDATIATFGTLRLVD</sequence>
<dbReference type="Proteomes" id="UP000198822">
    <property type="component" value="Chromosome I"/>
</dbReference>
<organism evidence="1 2">
    <name type="scientific">Agrococcus jejuensis</name>
    <dbReference type="NCBI Taxonomy" id="399736"/>
    <lineage>
        <taxon>Bacteria</taxon>
        <taxon>Bacillati</taxon>
        <taxon>Actinomycetota</taxon>
        <taxon>Actinomycetes</taxon>
        <taxon>Micrococcales</taxon>
        <taxon>Microbacteriaceae</taxon>
        <taxon>Agrococcus</taxon>
    </lineage>
</organism>
<dbReference type="RefSeq" id="WP_092503069.1">
    <property type="nucleotide sequence ID" value="NZ_LT629695.1"/>
</dbReference>
<dbReference type="AlphaFoldDB" id="A0A1G8BSK1"/>
<dbReference type="OrthoDB" id="952780at2"/>
<evidence type="ECO:0000313" key="2">
    <source>
        <dbReference type="Proteomes" id="UP000198822"/>
    </source>
</evidence>
<accession>A0A1G8BSK1</accession>
<protein>
    <submittedName>
        <fullName evidence="1">Uncharacterized protein</fullName>
    </submittedName>
</protein>
<evidence type="ECO:0000313" key="1">
    <source>
        <dbReference type="EMBL" id="SDH36141.1"/>
    </source>
</evidence>
<dbReference type="STRING" id="399736.SAMN04489720_1041"/>
<dbReference type="EMBL" id="LT629695">
    <property type="protein sequence ID" value="SDH36141.1"/>
    <property type="molecule type" value="Genomic_DNA"/>
</dbReference>